<protein>
    <recommendedName>
        <fullName evidence="5">VCBS repeat-containing protein</fullName>
    </recommendedName>
</protein>
<keyword evidence="4" id="KW-1185">Reference proteome</keyword>
<evidence type="ECO:0000313" key="3">
    <source>
        <dbReference type="EMBL" id="GAA0410444.1"/>
    </source>
</evidence>
<evidence type="ECO:0000313" key="4">
    <source>
        <dbReference type="Proteomes" id="UP001500879"/>
    </source>
</evidence>
<keyword evidence="1 2" id="KW-0732">Signal</keyword>
<dbReference type="InterPro" id="IPR028994">
    <property type="entry name" value="Integrin_alpha_N"/>
</dbReference>
<gene>
    <name evidence="3" type="ORF">GCM10010357_34350</name>
</gene>
<feature type="signal peptide" evidence="2">
    <location>
        <begin position="1"/>
        <end position="32"/>
    </location>
</feature>
<evidence type="ECO:0000256" key="2">
    <source>
        <dbReference type="SAM" id="SignalP"/>
    </source>
</evidence>
<proteinExistence type="predicted"/>
<dbReference type="Pfam" id="PF13517">
    <property type="entry name" value="FG-GAP_3"/>
    <property type="match status" value="1"/>
</dbReference>
<dbReference type="InterPro" id="IPR013517">
    <property type="entry name" value="FG-GAP"/>
</dbReference>
<dbReference type="EMBL" id="BAAABX010000041">
    <property type="protein sequence ID" value="GAA0410444.1"/>
    <property type="molecule type" value="Genomic_DNA"/>
</dbReference>
<dbReference type="Gene3D" id="2.115.10.10">
    <property type="entry name" value="Tachylectin 2"/>
    <property type="match status" value="1"/>
</dbReference>
<evidence type="ECO:0008006" key="5">
    <source>
        <dbReference type="Google" id="ProtNLM"/>
    </source>
</evidence>
<comment type="caution">
    <text evidence="3">The sequence shown here is derived from an EMBL/GenBank/DDBJ whole genome shotgun (WGS) entry which is preliminary data.</text>
</comment>
<name>A0ABN0YTR9_9ACTN</name>
<dbReference type="Proteomes" id="UP001500879">
    <property type="component" value="Unassembled WGS sequence"/>
</dbReference>
<reference evidence="3 4" key="1">
    <citation type="journal article" date="2019" name="Int. J. Syst. Evol. Microbiol.">
        <title>The Global Catalogue of Microorganisms (GCM) 10K type strain sequencing project: providing services to taxonomists for standard genome sequencing and annotation.</title>
        <authorList>
            <consortium name="The Broad Institute Genomics Platform"/>
            <consortium name="The Broad Institute Genome Sequencing Center for Infectious Disease"/>
            <person name="Wu L."/>
            <person name="Ma J."/>
        </authorList>
    </citation>
    <scope>NUCLEOTIDE SEQUENCE [LARGE SCALE GENOMIC DNA]</scope>
    <source>
        <strain evidence="3 4">JCM 4788</strain>
    </source>
</reference>
<sequence>MESYVTNRALSRIVTAAIAVTLVGTTAGTALADGPAAPQAAQAAQANLGAAAARQAGFGTPDGPAPQLAVKAVDKKGNVYLYELNGKGGLTKRKPGKNTAQSRTAWQHMKVATQRHSPYGNEEGTFYLQTNNEAWFASHGYSQRVGTNWGMYDAFLSPGNLGGSKDSDLLTRDKSGVLWAYQADIIGTLKPRKKVGGGWGQFTAIAGRGDYTGDKKTDIVARDKKGDLWVYKGTGDINKPFAGRTKVGGGWNKYNLLVSTGDVDGDGKSDLLARDKGGVMWLFKGTGKQSAPFAKNPVKLGGGWGDYRLVF</sequence>
<feature type="chain" id="PRO_5046568908" description="VCBS repeat-containing protein" evidence="2">
    <location>
        <begin position="33"/>
        <end position="311"/>
    </location>
</feature>
<dbReference type="SUPFAM" id="SSF69318">
    <property type="entry name" value="Integrin alpha N-terminal domain"/>
    <property type="match status" value="1"/>
</dbReference>
<accession>A0ABN0YTR9</accession>
<organism evidence="3 4">
    <name type="scientific">Streptomyces luteireticuli</name>
    <dbReference type="NCBI Taxonomy" id="173858"/>
    <lineage>
        <taxon>Bacteria</taxon>
        <taxon>Bacillati</taxon>
        <taxon>Actinomycetota</taxon>
        <taxon>Actinomycetes</taxon>
        <taxon>Kitasatosporales</taxon>
        <taxon>Streptomycetaceae</taxon>
        <taxon>Streptomyces</taxon>
    </lineage>
</organism>
<evidence type="ECO:0000256" key="1">
    <source>
        <dbReference type="ARBA" id="ARBA00022729"/>
    </source>
</evidence>